<dbReference type="AlphaFoldDB" id="A0A6J6EEE1"/>
<protein>
    <submittedName>
        <fullName evidence="2">Unannotated protein</fullName>
    </submittedName>
</protein>
<evidence type="ECO:0000256" key="1">
    <source>
        <dbReference type="SAM" id="MobiDB-lite"/>
    </source>
</evidence>
<proteinExistence type="predicted"/>
<reference evidence="2" key="1">
    <citation type="submission" date="2020-05" db="EMBL/GenBank/DDBJ databases">
        <authorList>
            <person name="Chiriac C."/>
            <person name="Salcher M."/>
            <person name="Ghai R."/>
            <person name="Kavagutti S V."/>
        </authorList>
    </citation>
    <scope>NUCLEOTIDE SEQUENCE</scope>
</reference>
<gene>
    <name evidence="2" type="ORF">UFOPK1493_02507</name>
</gene>
<accession>A0A6J6EEE1</accession>
<feature type="compositionally biased region" description="Basic residues" evidence="1">
    <location>
        <begin position="166"/>
        <end position="176"/>
    </location>
</feature>
<evidence type="ECO:0000313" key="2">
    <source>
        <dbReference type="EMBL" id="CAB4572713.1"/>
    </source>
</evidence>
<dbReference type="EMBL" id="CAEZSR010000104">
    <property type="protein sequence ID" value="CAB4572713.1"/>
    <property type="molecule type" value="Genomic_DNA"/>
</dbReference>
<feature type="region of interest" description="Disordered" evidence="1">
    <location>
        <begin position="148"/>
        <end position="176"/>
    </location>
</feature>
<organism evidence="2">
    <name type="scientific">freshwater metagenome</name>
    <dbReference type="NCBI Taxonomy" id="449393"/>
    <lineage>
        <taxon>unclassified sequences</taxon>
        <taxon>metagenomes</taxon>
        <taxon>ecological metagenomes</taxon>
    </lineage>
</organism>
<sequence>MGRRWVTAEILPETVATFTAARLKLVADGKDPGGITASTGWVGGGGFRQVTVAPSMYELTPLGVMLADWATNGRFARAVAGQLGFEWQTKKHAPFCGVRGRMRLAVLDGAVGLEEAREIIAALSERERVTIVAKVVLPGVEEFVAEQSKGSRVKKAPRDLLTGRTRSVRHRAKGVS</sequence>
<name>A0A6J6EEE1_9ZZZZ</name>